<dbReference type="Gene3D" id="1.10.287.1040">
    <property type="entry name" value="Exonuclease VII, small subunit"/>
    <property type="match status" value="1"/>
</dbReference>
<sequence length="74" mass="8162">MAKDPISDLTYEAAKAQLDEVVLRLEDKDLPLDDMVTLWEQGERLAAVCEEKLSGAKARLEALRPGSNSESDSE</sequence>
<dbReference type="AlphaFoldDB" id="A0A6J6TB96"/>
<dbReference type="Pfam" id="PF02609">
    <property type="entry name" value="Exonuc_VII_S"/>
    <property type="match status" value="1"/>
</dbReference>
<dbReference type="SUPFAM" id="SSF116842">
    <property type="entry name" value="XseB-like"/>
    <property type="match status" value="1"/>
</dbReference>
<gene>
    <name evidence="4" type="ORF">UFOPK2824_00340</name>
</gene>
<dbReference type="GO" id="GO:0006308">
    <property type="term" value="P:DNA catabolic process"/>
    <property type="evidence" value="ECO:0007669"/>
    <property type="project" value="InterPro"/>
</dbReference>
<protein>
    <submittedName>
        <fullName evidence="4">Unannotated protein</fullName>
    </submittedName>
</protein>
<dbReference type="GO" id="GO:0005829">
    <property type="term" value="C:cytosol"/>
    <property type="evidence" value="ECO:0007669"/>
    <property type="project" value="TreeGrafter"/>
</dbReference>
<keyword evidence="1" id="KW-0963">Cytoplasm</keyword>
<evidence type="ECO:0000256" key="3">
    <source>
        <dbReference type="ARBA" id="ARBA00022801"/>
    </source>
</evidence>
<name>A0A6J6TB96_9ZZZZ</name>
<evidence type="ECO:0000256" key="2">
    <source>
        <dbReference type="ARBA" id="ARBA00022722"/>
    </source>
</evidence>
<dbReference type="PANTHER" id="PTHR34137">
    <property type="entry name" value="EXODEOXYRIBONUCLEASE 7 SMALL SUBUNIT"/>
    <property type="match status" value="1"/>
</dbReference>
<dbReference type="GO" id="GO:0009318">
    <property type="term" value="C:exodeoxyribonuclease VII complex"/>
    <property type="evidence" value="ECO:0007669"/>
    <property type="project" value="InterPro"/>
</dbReference>
<dbReference type="PIRSF" id="PIRSF006488">
    <property type="entry name" value="Exonuc_VII_S"/>
    <property type="match status" value="1"/>
</dbReference>
<organism evidence="4">
    <name type="scientific">freshwater metagenome</name>
    <dbReference type="NCBI Taxonomy" id="449393"/>
    <lineage>
        <taxon>unclassified sequences</taxon>
        <taxon>metagenomes</taxon>
        <taxon>ecological metagenomes</taxon>
    </lineage>
</organism>
<evidence type="ECO:0000313" key="4">
    <source>
        <dbReference type="EMBL" id="CAB4744095.1"/>
    </source>
</evidence>
<reference evidence="4" key="1">
    <citation type="submission" date="2020-05" db="EMBL/GenBank/DDBJ databases">
        <authorList>
            <person name="Chiriac C."/>
            <person name="Salcher M."/>
            <person name="Ghai R."/>
            <person name="Kavagutti S V."/>
        </authorList>
    </citation>
    <scope>NUCLEOTIDE SEQUENCE</scope>
</reference>
<dbReference type="NCBIfam" id="TIGR01280">
    <property type="entry name" value="xseB"/>
    <property type="match status" value="1"/>
</dbReference>
<dbReference type="GO" id="GO:0008855">
    <property type="term" value="F:exodeoxyribonuclease VII activity"/>
    <property type="evidence" value="ECO:0007669"/>
    <property type="project" value="InterPro"/>
</dbReference>
<dbReference type="HAMAP" id="MF_00337">
    <property type="entry name" value="Exonuc_7_S"/>
    <property type="match status" value="1"/>
</dbReference>
<dbReference type="PANTHER" id="PTHR34137:SF1">
    <property type="entry name" value="EXODEOXYRIBONUCLEASE 7 SMALL SUBUNIT"/>
    <property type="match status" value="1"/>
</dbReference>
<evidence type="ECO:0000256" key="1">
    <source>
        <dbReference type="ARBA" id="ARBA00022490"/>
    </source>
</evidence>
<dbReference type="EMBL" id="CAEZZD010000032">
    <property type="protein sequence ID" value="CAB4744095.1"/>
    <property type="molecule type" value="Genomic_DNA"/>
</dbReference>
<dbReference type="InterPro" id="IPR037004">
    <property type="entry name" value="Exonuc_VII_ssu_sf"/>
</dbReference>
<accession>A0A6J6TB96</accession>
<keyword evidence="2" id="KW-0540">Nuclease</keyword>
<keyword evidence="3" id="KW-0378">Hydrolase</keyword>
<proteinExistence type="inferred from homology"/>
<dbReference type="NCBIfam" id="NF002139">
    <property type="entry name" value="PRK00977.1-3"/>
    <property type="match status" value="1"/>
</dbReference>
<dbReference type="InterPro" id="IPR003761">
    <property type="entry name" value="Exonuc_VII_S"/>
</dbReference>